<dbReference type="HAMAP" id="MF_00185">
    <property type="entry name" value="IPP_trans"/>
    <property type="match status" value="1"/>
</dbReference>
<keyword evidence="7 10" id="KW-0067">ATP-binding</keyword>
<dbReference type="GO" id="GO:0052381">
    <property type="term" value="F:tRNA dimethylallyltransferase activity"/>
    <property type="evidence" value="ECO:0007669"/>
    <property type="project" value="UniProtKB-UniRule"/>
</dbReference>
<dbReference type="Gene3D" id="3.40.50.300">
    <property type="entry name" value="P-loop containing nucleotide triphosphate hydrolases"/>
    <property type="match status" value="1"/>
</dbReference>
<keyword evidence="5 10" id="KW-0819">tRNA processing</keyword>
<comment type="catalytic activity">
    <reaction evidence="9 10 11">
        <text>adenosine(37) in tRNA + dimethylallyl diphosphate = N(6)-dimethylallyladenosine(37) in tRNA + diphosphate</text>
        <dbReference type="Rhea" id="RHEA:26482"/>
        <dbReference type="Rhea" id="RHEA-COMP:10162"/>
        <dbReference type="Rhea" id="RHEA-COMP:10375"/>
        <dbReference type="ChEBI" id="CHEBI:33019"/>
        <dbReference type="ChEBI" id="CHEBI:57623"/>
        <dbReference type="ChEBI" id="CHEBI:74411"/>
        <dbReference type="ChEBI" id="CHEBI:74415"/>
        <dbReference type="EC" id="2.5.1.75"/>
    </reaction>
</comment>
<evidence type="ECO:0000256" key="7">
    <source>
        <dbReference type="ARBA" id="ARBA00022840"/>
    </source>
</evidence>
<dbReference type="Pfam" id="PF01715">
    <property type="entry name" value="IPPT"/>
    <property type="match status" value="1"/>
</dbReference>
<dbReference type="EC" id="2.5.1.75" evidence="10"/>
<feature type="site" description="Interaction with substrate tRNA" evidence="10">
    <location>
        <position position="127"/>
    </location>
</feature>
<evidence type="ECO:0000256" key="11">
    <source>
        <dbReference type="RuleBase" id="RU003783"/>
    </source>
</evidence>
<evidence type="ECO:0000256" key="6">
    <source>
        <dbReference type="ARBA" id="ARBA00022741"/>
    </source>
</evidence>
<comment type="cofactor">
    <cofactor evidence="1 10">
        <name>Mg(2+)</name>
        <dbReference type="ChEBI" id="CHEBI:18420"/>
    </cofactor>
</comment>
<evidence type="ECO:0000256" key="4">
    <source>
        <dbReference type="ARBA" id="ARBA00022679"/>
    </source>
</evidence>
<keyword evidence="6 10" id="KW-0547">Nucleotide-binding</keyword>
<evidence type="ECO:0000256" key="10">
    <source>
        <dbReference type="HAMAP-Rule" id="MF_00185"/>
    </source>
</evidence>
<comment type="subunit">
    <text evidence="10">Monomer.</text>
</comment>
<evidence type="ECO:0000256" key="9">
    <source>
        <dbReference type="ARBA" id="ARBA00049563"/>
    </source>
</evidence>
<dbReference type="PANTHER" id="PTHR11088:SF60">
    <property type="entry name" value="TRNA DIMETHYLALLYLTRANSFERASE"/>
    <property type="match status" value="1"/>
</dbReference>
<dbReference type="SUPFAM" id="SSF52540">
    <property type="entry name" value="P-loop containing nucleoside triphosphate hydrolases"/>
    <property type="match status" value="2"/>
</dbReference>
<evidence type="ECO:0000256" key="12">
    <source>
        <dbReference type="RuleBase" id="RU003784"/>
    </source>
</evidence>
<dbReference type="NCBIfam" id="TIGR00174">
    <property type="entry name" value="miaA"/>
    <property type="match status" value="1"/>
</dbReference>
<feature type="binding site" evidence="10">
    <location>
        <begin position="15"/>
        <end position="20"/>
    </location>
    <ligand>
        <name>substrate</name>
    </ligand>
</feature>
<evidence type="ECO:0000256" key="1">
    <source>
        <dbReference type="ARBA" id="ARBA00001946"/>
    </source>
</evidence>
<feature type="region of interest" description="Interaction with substrate tRNA" evidence="10">
    <location>
        <begin position="38"/>
        <end position="41"/>
    </location>
</feature>
<accession>A0A9D1DFH2</accession>
<reference evidence="15" key="2">
    <citation type="journal article" date="2021" name="PeerJ">
        <title>Extensive microbial diversity within the chicken gut microbiome revealed by metagenomics and culture.</title>
        <authorList>
            <person name="Gilroy R."/>
            <person name="Ravi A."/>
            <person name="Getino M."/>
            <person name="Pursley I."/>
            <person name="Horton D.L."/>
            <person name="Alikhan N.F."/>
            <person name="Baker D."/>
            <person name="Gharbi K."/>
            <person name="Hall N."/>
            <person name="Watson M."/>
            <person name="Adriaenssens E.M."/>
            <person name="Foster-Nyarko E."/>
            <person name="Jarju S."/>
            <person name="Secka A."/>
            <person name="Antonio M."/>
            <person name="Oren A."/>
            <person name="Chaudhuri R.R."/>
            <person name="La Ragione R."/>
            <person name="Hildebrand F."/>
            <person name="Pallen M.J."/>
        </authorList>
    </citation>
    <scope>NUCLEOTIDE SEQUENCE</scope>
    <source>
        <strain evidence="15">ChiSxjej1B13-7958</strain>
    </source>
</reference>
<dbReference type="InterPro" id="IPR018022">
    <property type="entry name" value="IPT"/>
</dbReference>
<proteinExistence type="inferred from homology"/>
<feature type="region of interest" description="Disordered" evidence="14">
    <location>
        <begin position="315"/>
        <end position="341"/>
    </location>
</feature>
<evidence type="ECO:0000256" key="2">
    <source>
        <dbReference type="ARBA" id="ARBA00003213"/>
    </source>
</evidence>
<sequence>MQTEMIPVVAVVGPTASGKTELAIQLAKRFDGEVVSADSMQIYRGLPISTAQPSREEMDGVPHHLLAFLDWDKPFSVADYVTLAGQAIREIRARGRLPIVVGGTGLYVSSLLHHISFSEEPRDNKLRAELEQRVQREGADVLLEELRGLDPETAARLCPRDIKRIVRALELCRLTGKTMASLREESRREPSPYQACWIGLTYADRSLLYDRINRRVGVMLENGLLDEARRLMEFPGAATVKQAIGCKEFFPCFREECTLEEAADRLRQGTRRYAKRQLTWFRREEAIHWIERDRVSDDRLLQEVSSIVAKELSIRYNEEEPDSGVPKENSENQAAEREREV</sequence>
<dbReference type="PANTHER" id="PTHR11088">
    <property type="entry name" value="TRNA DIMETHYLALLYLTRANSFERASE"/>
    <property type="match status" value="1"/>
</dbReference>
<dbReference type="Gene3D" id="1.10.20.140">
    <property type="match status" value="1"/>
</dbReference>
<comment type="caution">
    <text evidence="10">Lacks conserved residue(s) required for the propagation of feature annotation.</text>
</comment>
<feature type="compositionally biased region" description="Basic and acidic residues" evidence="14">
    <location>
        <begin position="328"/>
        <end position="341"/>
    </location>
</feature>
<evidence type="ECO:0000256" key="14">
    <source>
        <dbReference type="SAM" id="MobiDB-lite"/>
    </source>
</evidence>
<organism evidence="15 16">
    <name type="scientific">Candidatus Caccousia avicola</name>
    <dbReference type="NCBI Taxonomy" id="2840721"/>
    <lineage>
        <taxon>Bacteria</taxon>
        <taxon>Bacillati</taxon>
        <taxon>Bacillota</taxon>
        <taxon>Clostridia</taxon>
        <taxon>Eubacteriales</taxon>
        <taxon>Oscillospiraceae</taxon>
        <taxon>Oscillospiraceae incertae sedis</taxon>
        <taxon>Candidatus Caccousia</taxon>
    </lineage>
</organism>
<name>A0A9D1DFH2_9FIRM</name>
<dbReference type="AlphaFoldDB" id="A0A9D1DFH2"/>
<dbReference type="GO" id="GO:0006400">
    <property type="term" value="P:tRNA modification"/>
    <property type="evidence" value="ECO:0007669"/>
    <property type="project" value="TreeGrafter"/>
</dbReference>
<keyword evidence="8 10" id="KW-0460">Magnesium</keyword>
<feature type="site" description="Interaction with substrate tRNA" evidence="10">
    <location>
        <position position="104"/>
    </location>
</feature>
<evidence type="ECO:0000256" key="8">
    <source>
        <dbReference type="ARBA" id="ARBA00022842"/>
    </source>
</evidence>
<dbReference type="InterPro" id="IPR027417">
    <property type="entry name" value="P-loop_NTPase"/>
</dbReference>
<evidence type="ECO:0000313" key="16">
    <source>
        <dbReference type="Proteomes" id="UP000824242"/>
    </source>
</evidence>
<evidence type="ECO:0000256" key="13">
    <source>
        <dbReference type="RuleBase" id="RU003785"/>
    </source>
</evidence>
<dbReference type="Proteomes" id="UP000824242">
    <property type="component" value="Unassembled WGS sequence"/>
</dbReference>
<evidence type="ECO:0000256" key="3">
    <source>
        <dbReference type="ARBA" id="ARBA00005842"/>
    </source>
</evidence>
<keyword evidence="4 10" id="KW-0808">Transferase</keyword>
<comment type="function">
    <text evidence="2 10 12">Catalyzes the transfer of a dimethylallyl group onto the adenine at position 37 in tRNAs that read codons beginning with uridine, leading to the formation of N6-(dimethylallyl)adenosine (i(6)A).</text>
</comment>
<evidence type="ECO:0000256" key="5">
    <source>
        <dbReference type="ARBA" id="ARBA00022694"/>
    </source>
</evidence>
<reference evidence="15" key="1">
    <citation type="submission" date="2020-10" db="EMBL/GenBank/DDBJ databases">
        <authorList>
            <person name="Gilroy R."/>
        </authorList>
    </citation>
    <scope>NUCLEOTIDE SEQUENCE</scope>
    <source>
        <strain evidence="15">ChiSxjej1B13-7958</strain>
    </source>
</reference>
<feature type="binding site" evidence="10">
    <location>
        <begin position="13"/>
        <end position="20"/>
    </location>
    <ligand>
        <name>ATP</name>
        <dbReference type="ChEBI" id="CHEBI:30616"/>
    </ligand>
</feature>
<protein>
    <recommendedName>
        <fullName evidence="10">tRNA dimethylallyltransferase</fullName>
        <ecNumber evidence="10">2.5.1.75</ecNumber>
    </recommendedName>
    <alternativeName>
        <fullName evidence="10">Dimethylallyl diphosphate:tRNA dimethylallyltransferase</fullName>
        <shortName evidence="10">DMAPP:tRNA dimethylallyltransferase</shortName>
        <shortName evidence="10">DMATase</shortName>
    </alternativeName>
    <alternativeName>
        <fullName evidence="10">Isopentenyl-diphosphate:tRNA isopentenyltransferase</fullName>
        <shortName evidence="10">IPP transferase</shortName>
        <shortName evidence="10">IPPT</shortName>
        <shortName evidence="10">IPTase</shortName>
    </alternativeName>
</protein>
<dbReference type="InterPro" id="IPR039657">
    <property type="entry name" value="Dimethylallyltransferase"/>
</dbReference>
<dbReference type="GO" id="GO:0005524">
    <property type="term" value="F:ATP binding"/>
    <property type="evidence" value="ECO:0007669"/>
    <property type="project" value="UniProtKB-UniRule"/>
</dbReference>
<comment type="similarity">
    <text evidence="3 10 13">Belongs to the IPP transferase family.</text>
</comment>
<gene>
    <name evidence="10 15" type="primary">miaA</name>
    <name evidence="15" type="ORF">IAB89_11500</name>
</gene>
<evidence type="ECO:0000313" key="15">
    <source>
        <dbReference type="EMBL" id="HIR48257.1"/>
    </source>
</evidence>
<dbReference type="EMBL" id="DVGZ01000125">
    <property type="protein sequence ID" value="HIR48257.1"/>
    <property type="molecule type" value="Genomic_DNA"/>
</dbReference>
<comment type="caution">
    <text evidence="15">The sequence shown here is derived from an EMBL/GenBank/DDBJ whole genome shotgun (WGS) entry which is preliminary data.</text>
</comment>